<dbReference type="Proteomes" id="UP000198866">
    <property type="component" value="Unassembled WGS sequence"/>
</dbReference>
<dbReference type="OrthoDB" id="5526340at2"/>
<comment type="similarity">
    <text evidence="1">Belongs to the LysR transcriptional regulatory family.</text>
</comment>
<dbReference type="FunFam" id="3.40.190.10:FF:000017">
    <property type="entry name" value="Glycine cleavage system transcriptional activator"/>
    <property type="match status" value="1"/>
</dbReference>
<dbReference type="Pfam" id="PF03466">
    <property type="entry name" value="LysR_substrate"/>
    <property type="match status" value="1"/>
</dbReference>
<evidence type="ECO:0000256" key="1">
    <source>
        <dbReference type="ARBA" id="ARBA00009437"/>
    </source>
</evidence>
<evidence type="ECO:0000256" key="5">
    <source>
        <dbReference type="SAM" id="MobiDB-lite"/>
    </source>
</evidence>
<dbReference type="GO" id="GO:0006351">
    <property type="term" value="P:DNA-templated transcription"/>
    <property type="evidence" value="ECO:0007669"/>
    <property type="project" value="TreeGrafter"/>
</dbReference>
<dbReference type="Gene3D" id="3.40.190.10">
    <property type="entry name" value="Periplasmic binding protein-like II"/>
    <property type="match status" value="2"/>
</dbReference>
<sequence>MNARTNRKLPPFPALRAFEAAARHNSFTSAADELHVTHGAISRQVAAFEAWVGVQVFHRIGKRVRLTEDGRRYLSTVQAAFDSIAAATDQLRDTGVVHVLRVNALPTFAMKWLLPRLSQFQRMAPNVELRLSTSNAPVETLDSFDVAVRRGPAHWPNCASGQFLEESELPVCSPVLLQRLPIHTADDLARHVLLHSDTRPDAWQHWLHAAGVTAKCRKKQSFDHFYLALQAAVDGLGVALGPTPLVDDELASGRLVMPLKGPRIGARGYWWVARREVANAPIVGQFCRWLEAQAAQTKVETEAEGTAPATTRGNAGNAHAASR</sequence>
<dbReference type="FunFam" id="1.10.10.10:FF:000038">
    <property type="entry name" value="Glycine cleavage system transcriptional activator"/>
    <property type="match status" value="1"/>
</dbReference>
<protein>
    <submittedName>
        <fullName evidence="7">LysR family transcriptional regulator, glycine cleavage system transcriptional activator</fullName>
    </submittedName>
</protein>
<evidence type="ECO:0000256" key="2">
    <source>
        <dbReference type="ARBA" id="ARBA00023015"/>
    </source>
</evidence>
<dbReference type="InterPro" id="IPR058163">
    <property type="entry name" value="LysR-type_TF_proteobact-type"/>
</dbReference>
<keyword evidence="4" id="KW-0804">Transcription</keyword>
<evidence type="ECO:0000259" key="6">
    <source>
        <dbReference type="PROSITE" id="PS50931"/>
    </source>
</evidence>
<proteinExistence type="inferred from homology"/>
<dbReference type="InterPro" id="IPR005119">
    <property type="entry name" value="LysR_subst-bd"/>
</dbReference>
<name>A0A1H7DC51_9BURK</name>
<evidence type="ECO:0000313" key="7">
    <source>
        <dbReference type="EMBL" id="SEJ99383.1"/>
    </source>
</evidence>
<evidence type="ECO:0000256" key="3">
    <source>
        <dbReference type="ARBA" id="ARBA00023125"/>
    </source>
</evidence>
<keyword evidence="2" id="KW-0805">Transcription regulation</keyword>
<dbReference type="NCBIfam" id="NF008352">
    <property type="entry name" value="PRK11139.1"/>
    <property type="match status" value="1"/>
</dbReference>
<dbReference type="InterPro" id="IPR000847">
    <property type="entry name" value="LysR_HTH_N"/>
</dbReference>
<dbReference type="RefSeq" id="WP_090871196.1">
    <property type="nucleotide sequence ID" value="NZ_FNYE01000028.1"/>
</dbReference>
<feature type="region of interest" description="Disordered" evidence="5">
    <location>
        <begin position="299"/>
        <end position="323"/>
    </location>
</feature>
<evidence type="ECO:0000256" key="4">
    <source>
        <dbReference type="ARBA" id="ARBA00023163"/>
    </source>
</evidence>
<dbReference type="GO" id="GO:0003700">
    <property type="term" value="F:DNA-binding transcription factor activity"/>
    <property type="evidence" value="ECO:0007669"/>
    <property type="project" value="InterPro"/>
</dbReference>
<dbReference type="PANTHER" id="PTHR30537:SF74">
    <property type="entry name" value="HTH-TYPE TRANSCRIPTIONAL REGULATOR TRPI"/>
    <property type="match status" value="1"/>
</dbReference>
<dbReference type="EMBL" id="FNYE01000028">
    <property type="protein sequence ID" value="SEJ99383.1"/>
    <property type="molecule type" value="Genomic_DNA"/>
</dbReference>
<keyword evidence="8" id="KW-1185">Reference proteome</keyword>
<dbReference type="Pfam" id="PF00126">
    <property type="entry name" value="HTH_1"/>
    <property type="match status" value="1"/>
</dbReference>
<keyword evidence="3" id="KW-0238">DNA-binding</keyword>
<dbReference type="AlphaFoldDB" id="A0A1H7DC51"/>
<accession>A0A1H7DC51</accession>
<dbReference type="GO" id="GO:0043565">
    <property type="term" value="F:sequence-specific DNA binding"/>
    <property type="evidence" value="ECO:0007669"/>
    <property type="project" value="TreeGrafter"/>
</dbReference>
<dbReference type="PROSITE" id="PS50931">
    <property type="entry name" value="HTH_LYSR"/>
    <property type="match status" value="1"/>
</dbReference>
<organism evidence="7 8">
    <name type="scientific">Paraburkholderia diazotrophica</name>
    <dbReference type="NCBI Taxonomy" id="667676"/>
    <lineage>
        <taxon>Bacteria</taxon>
        <taxon>Pseudomonadati</taxon>
        <taxon>Pseudomonadota</taxon>
        <taxon>Betaproteobacteria</taxon>
        <taxon>Burkholderiales</taxon>
        <taxon>Burkholderiaceae</taxon>
        <taxon>Paraburkholderia</taxon>
    </lineage>
</organism>
<dbReference type="SUPFAM" id="SSF53850">
    <property type="entry name" value="Periplasmic binding protein-like II"/>
    <property type="match status" value="1"/>
</dbReference>
<dbReference type="InterPro" id="IPR036388">
    <property type="entry name" value="WH-like_DNA-bd_sf"/>
</dbReference>
<dbReference type="Gene3D" id="1.10.10.10">
    <property type="entry name" value="Winged helix-like DNA-binding domain superfamily/Winged helix DNA-binding domain"/>
    <property type="match status" value="1"/>
</dbReference>
<dbReference type="CDD" id="cd08432">
    <property type="entry name" value="PBP2_GcdR_TrpI_HvrB_AmpR_like"/>
    <property type="match status" value="1"/>
</dbReference>
<dbReference type="PANTHER" id="PTHR30537">
    <property type="entry name" value="HTH-TYPE TRANSCRIPTIONAL REGULATOR"/>
    <property type="match status" value="1"/>
</dbReference>
<feature type="domain" description="HTH lysR-type" evidence="6">
    <location>
        <begin position="10"/>
        <end position="67"/>
    </location>
</feature>
<reference evidence="8" key="1">
    <citation type="submission" date="2016-10" db="EMBL/GenBank/DDBJ databases">
        <authorList>
            <person name="Varghese N."/>
            <person name="Submissions S."/>
        </authorList>
    </citation>
    <scope>NUCLEOTIDE SEQUENCE [LARGE SCALE GENOMIC DNA]</scope>
    <source>
        <strain evidence="8">LMG 26031</strain>
    </source>
</reference>
<dbReference type="STRING" id="667676.SAMN05192539_102872"/>
<evidence type="ECO:0000313" key="8">
    <source>
        <dbReference type="Proteomes" id="UP000198866"/>
    </source>
</evidence>
<gene>
    <name evidence="7" type="ORF">SAMN05192539_102872</name>
</gene>
<dbReference type="SUPFAM" id="SSF46785">
    <property type="entry name" value="Winged helix' DNA-binding domain"/>
    <property type="match status" value="1"/>
</dbReference>
<dbReference type="InterPro" id="IPR036390">
    <property type="entry name" value="WH_DNA-bd_sf"/>
</dbReference>